<reference evidence="10 11" key="1">
    <citation type="submission" date="2019-07" db="EMBL/GenBank/DDBJ databases">
        <title>Draft genome assembly of a fouling barnacle, Amphibalanus amphitrite (Darwin, 1854): The first reference genome for Thecostraca.</title>
        <authorList>
            <person name="Kim W."/>
        </authorList>
    </citation>
    <scope>NUCLEOTIDE SEQUENCE [LARGE SCALE GENOMIC DNA]</scope>
    <source>
        <strain evidence="10">SNU_AA5</strain>
        <tissue evidence="10">Soma without cirri and trophi</tissue>
    </source>
</reference>
<evidence type="ECO:0000256" key="7">
    <source>
        <dbReference type="ARBA" id="ARBA00038445"/>
    </source>
</evidence>
<evidence type="ECO:0000256" key="8">
    <source>
        <dbReference type="PIRSR" id="PIRSR600223-1"/>
    </source>
</evidence>
<dbReference type="InterPro" id="IPR052064">
    <property type="entry name" value="Mito_IMP1_subunit"/>
</dbReference>
<comment type="caution">
    <text evidence="10">The sequence shown here is derived from an EMBL/GenBank/DDBJ whole genome shotgun (WGS) entry which is preliminary data.</text>
</comment>
<evidence type="ECO:0000259" key="9">
    <source>
        <dbReference type="Pfam" id="PF10502"/>
    </source>
</evidence>
<dbReference type="PRINTS" id="PR00727">
    <property type="entry name" value="LEADERPTASE"/>
</dbReference>
<dbReference type="GO" id="GO:0006627">
    <property type="term" value="P:protein processing involved in protein targeting to mitochondrion"/>
    <property type="evidence" value="ECO:0007669"/>
    <property type="project" value="TreeGrafter"/>
</dbReference>
<comment type="similarity">
    <text evidence="7">Belongs to the peptidase S26 family. IMP1 subfamily.</text>
</comment>
<dbReference type="CDD" id="cd06530">
    <property type="entry name" value="S26_SPase_I"/>
    <property type="match status" value="1"/>
</dbReference>
<dbReference type="Pfam" id="PF10502">
    <property type="entry name" value="Peptidase_S26"/>
    <property type="match status" value="2"/>
</dbReference>
<evidence type="ECO:0000313" key="11">
    <source>
        <dbReference type="Proteomes" id="UP000440578"/>
    </source>
</evidence>
<dbReference type="EMBL" id="VIIS01000055">
    <property type="protein sequence ID" value="KAF0314031.1"/>
    <property type="molecule type" value="Genomic_DNA"/>
</dbReference>
<evidence type="ECO:0000256" key="2">
    <source>
        <dbReference type="ARBA" id="ARBA00011805"/>
    </source>
</evidence>
<comment type="subunit">
    <text evidence="2">Heterodimer of 2 subunits, IMMPL1 and IMMPL2.</text>
</comment>
<keyword evidence="5" id="KW-0496">Mitochondrion</keyword>
<keyword evidence="10" id="KW-0645">Protease</keyword>
<gene>
    <name evidence="10" type="primary">Immp1l</name>
    <name evidence="10" type="ORF">FJT64_015475</name>
</gene>
<keyword evidence="4" id="KW-0378">Hydrolase</keyword>
<feature type="active site" evidence="8">
    <location>
        <position position="97"/>
    </location>
</feature>
<evidence type="ECO:0000256" key="6">
    <source>
        <dbReference type="ARBA" id="ARBA00023136"/>
    </source>
</evidence>
<dbReference type="PANTHER" id="PTHR12383:SF16">
    <property type="entry name" value="MITOCHONDRIAL INNER MEMBRANE PROTEASE SUBUNIT 1"/>
    <property type="match status" value="1"/>
</dbReference>
<accession>A0A6A4XGN7</accession>
<dbReference type="InterPro" id="IPR000223">
    <property type="entry name" value="Pept_S26A_signal_pept_1"/>
</dbReference>
<dbReference type="GO" id="GO:0004252">
    <property type="term" value="F:serine-type endopeptidase activity"/>
    <property type="evidence" value="ECO:0007669"/>
    <property type="project" value="InterPro"/>
</dbReference>
<feature type="domain" description="Peptidase S26" evidence="9">
    <location>
        <begin position="33"/>
        <end position="106"/>
    </location>
</feature>
<dbReference type="GO" id="GO:0006465">
    <property type="term" value="P:signal peptide processing"/>
    <property type="evidence" value="ECO:0007669"/>
    <property type="project" value="InterPro"/>
</dbReference>
<comment type="subcellular location">
    <subcellularLocation>
        <location evidence="1">Mitochondrion inner membrane</location>
    </subcellularLocation>
</comment>
<evidence type="ECO:0000256" key="5">
    <source>
        <dbReference type="ARBA" id="ARBA00023128"/>
    </source>
</evidence>
<dbReference type="InterPro" id="IPR036286">
    <property type="entry name" value="LexA/Signal_pep-like_sf"/>
</dbReference>
<dbReference type="InterPro" id="IPR019533">
    <property type="entry name" value="Peptidase_S26"/>
</dbReference>
<feature type="active site" evidence="8">
    <location>
        <position position="54"/>
    </location>
</feature>
<evidence type="ECO:0000256" key="1">
    <source>
        <dbReference type="ARBA" id="ARBA00004273"/>
    </source>
</evidence>
<dbReference type="OrthoDB" id="308440at2759"/>
<keyword evidence="11" id="KW-1185">Reference proteome</keyword>
<dbReference type="GO" id="GO:0042720">
    <property type="term" value="C:mitochondrial inner membrane peptidase complex"/>
    <property type="evidence" value="ECO:0007669"/>
    <property type="project" value="TreeGrafter"/>
</dbReference>
<keyword evidence="3" id="KW-0999">Mitochondrion inner membrane</keyword>
<name>A0A6A4XGN7_AMPAM</name>
<keyword evidence="6" id="KW-0472">Membrane</keyword>
<evidence type="ECO:0000256" key="3">
    <source>
        <dbReference type="ARBA" id="ARBA00022792"/>
    </source>
</evidence>
<evidence type="ECO:0000256" key="4">
    <source>
        <dbReference type="ARBA" id="ARBA00022801"/>
    </source>
</evidence>
<dbReference type="SUPFAM" id="SSF51306">
    <property type="entry name" value="LexA/Signal peptidase"/>
    <property type="match status" value="1"/>
</dbReference>
<dbReference type="AlphaFoldDB" id="A0A6A4XGN7"/>
<feature type="domain" description="Peptidase S26" evidence="9">
    <location>
        <begin position="112"/>
        <end position="152"/>
    </location>
</feature>
<dbReference type="Gene3D" id="2.10.109.10">
    <property type="entry name" value="Umud Fragment, subunit A"/>
    <property type="match status" value="1"/>
</dbReference>
<dbReference type="PANTHER" id="PTHR12383">
    <property type="entry name" value="PROTEASE FAMILY S26 MITOCHONDRIAL INNER MEMBRANE PROTEASE-RELATED"/>
    <property type="match status" value="1"/>
</dbReference>
<organism evidence="10 11">
    <name type="scientific">Amphibalanus amphitrite</name>
    <name type="common">Striped barnacle</name>
    <name type="synonym">Balanus amphitrite</name>
    <dbReference type="NCBI Taxonomy" id="1232801"/>
    <lineage>
        <taxon>Eukaryota</taxon>
        <taxon>Metazoa</taxon>
        <taxon>Ecdysozoa</taxon>
        <taxon>Arthropoda</taxon>
        <taxon>Crustacea</taxon>
        <taxon>Multicrustacea</taxon>
        <taxon>Cirripedia</taxon>
        <taxon>Thoracica</taxon>
        <taxon>Thoracicalcarea</taxon>
        <taxon>Balanomorpha</taxon>
        <taxon>Balanoidea</taxon>
        <taxon>Balanidae</taxon>
        <taxon>Amphibalaninae</taxon>
        <taxon>Amphibalanus</taxon>
    </lineage>
</organism>
<sequence length="181" mass="19235">MVGEGNSGLLSAMERVAALCGRAAGILTAAIKYGCIVHCSTEYVADVVICTGPSMEPTIYSHDVIVTEKISPLRQRIAAGDIVVVRSPSAPRNNICKRVTAVAGERAGTRGVLVPRGHLWLEGDNAANSNDSRNFGAVPAGLVRGRAVLKLWPPADAGWFDSRGWRRQHGRRGAPALVRTV</sequence>
<protein>
    <submittedName>
        <fullName evidence="10">Mitochondrial inner membrane protease subunit 1</fullName>
    </submittedName>
</protein>
<dbReference type="Proteomes" id="UP000440578">
    <property type="component" value="Unassembled WGS sequence"/>
</dbReference>
<evidence type="ECO:0000313" key="10">
    <source>
        <dbReference type="EMBL" id="KAF0314031.1"/>
    </source>
</evidence>
<proteinExistence type="inferred from homology"/>